<dbReference type="PANTHER" id="PTHR46889:SF4">
    <property type="entry name" value="TRANSPOSASE INSO FOR INSERTION SEQUENCE ELEMENT IS911B-RELATED"/>
    <property type="match status" value="1"/>
</dbReference>
<gene>
    <name evidence="2" type="ORF">GHC57_04005</name>
</gene>
<dbReference type="AlphaFoldDB" id="A0A7X2D2G5"/>
<evidence type="ECO:0000313" key="2">
    <source>
        <dbReference type="EMBL" id="MQX35676.1"/>
    </source>
</evidence>
<organism evidence="2 3">
    <name type="scientific">Roseospira navarrensis</name>
    <dbReference type="NCBI Taxonomy" id="140058"/>
    <lineage>
        <taxon>Bacteria</taxon>
        <taxon>Pseudomonadati</taxon>
        <taxon>Pseudomonadota</taxon>
        <taxon>Alphaproteobacteria</taxon>
        <taxon>Rhodospirillales</taxon>
        <taxon>Rhodospirillaceae</taxon>
        <taxon>Roseospira</taxon>
    </lineage>
</organism>
<protein>
    <submittedName>
        <fullName evidence="2">Transposase</fullName>
    </submittedName>
</protein>
<dbReference type="OrthoDB" id="9803878at2"/>
<reference evidence="2 3" key="1">
    <citation type="submission" date="2019-10" db="EMBL/GenBank/DDBJ databases">
        <title>Draft whole-genome sequence of the purple nonsulfur photosynthetic bacterium Roseospira navarrensis DSM 15114.</title>
        <authorList>
            <person name="Kyndt J.A."/>
            <person name="Meyer T.E."/>
        </authorList>
    </citation>
    <scope>NUCLEOTIDE SEQUENCE [LARGE SCALE GENOMIC DNA]</scope>
    <source>
        <strain evidence="2 3">DSM 15114</strain>
    </source>
</reference>
<dbReference type="PANTHER" id="PTHR46889">
    <property type="entry name" value="TRANSPOSASE INSF FOR INSERTION SEQUENCE IS3B-RELATED"/>
    <property type="match status" value="1"/>
</dbReference>
<dbReference type="Proteomes" id="UP000434582">
    <property type="component" value="Unassembled WGS sequence"/>
</dbReference>
<comment type="caution">
    <text evidence="2">The sequence shown here is derived from an EMBL/GenBank/DDBJ whole genome shotgun (WGS) entry which is preliminary data.</text>
</comment>
<name>A0A7X2D2G5_9PROT</name>
<proteinExistence type="predicted"/>
<dbReference type="EMBL" id="WIVE01000007">
    <property type="protein sequence ID" value="MQX35676.1"/>
    <property type="molecule type" value="Genomic_DNA"/>
</dbReference>
<accession>A0A7X2D2G5</accession>
<evidence type="ECO:0000256" key="1">
    <source>
        <dbReference type="SAM" id="MobiDB-lite"/>
    </source>
</evidence>
<sequence>MTTKTRRSFTDEFKPDTVALLASSGRPSGRVARVMRRHGVQAKWRRAYRPCPTDSNHTLPEAPSLLDRQVSPDAPGRAPTKALGSPICLTSQPPRGWLCLAVVLDLFASIEGTYTRWRLHSALGSITEEQAAFRAA</sequence>
<keyword evidence="3" id="KW-1185">Reference proteome</keyword>
<dbReference type="RefSeq" id="WP_153341417.1">
    <property type="nucleotide sequence ID" value="NZ_WIVE01000007.1"/>
</dbReference>
<feature type="region of interest" description="Disordered" evidence="1">
    <location>
        <begin position="49"/>
        <end position="86"/>
    </location>
</feature>
<evidence type="ECO:0000313" key="3">
    <source>
        <dbReference type="Proteomes" id="UP000434582"/>
    </source>
</evidence>
<dbReference type="InterPro" id="IPR050900">
    <property type="entry name" value="Transposase_IS3/IS150/IS904"/>
</dbReference>